<organism evidence="3 4">
    <name type="scientific">Trichomonas vaginalis (strain ATCC PRA-98 / G3)</name>
    <dbReference type="NCBI Taxonomy" id="412133"/>
    <lineage>
        <taxon>Eukaryota</taxon>
        <taxon>Metamonada</taxon>
        <taxon>Parabasalia</taxon>
        <taxon>Trichomonadida</taxon>
        <taxon>Trichomonadidae</taxon>
        <taxon>Trichomonas</taxon>
    </lineage>
</organism>
<reference evidence="3" key="2">
    <citation type="journal article" date="2007" name="Science">
        <title>Draft genome sequence of the sexually transmitted pathogen Trichomonas vaginalis.</title>
        <authorList>
            <person name="Carlton J.M."/>
            <person name="Hirt R.P."/>
            <person name="Silva J.C."/>
            <person name="Delcher A.L."/>
            <person name="Schatz M."/>
            <person name="Zhao Q."/>
            <person name="Wortman J.R."/>
            <person name="Bidwell S.L."/>
            <person name="Alsmark U.C.M."/>
            <person name="Besteiro S."/>
            <person name="Sicheritz-Ponten T."/>
            <person name="Noel C.J."/>
            <person name="Dacks J.B."/>
            <person name="Foster P.G."/>
            <person name="Simillion C."/>
            <person name="Van de Peer Y."/>
            <person name="Miranda-Saavedra D."/>
            <person name="Barton G.J."/>
            <person name="Westrop G.D."/>
            <person name="Mueller S."/>
            <person name="Dessi D."/>
            <person name="Fiori P.L."/>
            <person name="Ren Q."/>
            <person name="Paulsen I."/>
            <person name="Zhang H."/>
            <person name="Bastida-Corcuera F.D."/>
            <person name="Simoes-Barbosa A."/>
            <person name="Brown M.T."/>
            <person name="Hayes R.D."/>
            <person name="Mukherjee M."/>
            <person name="Okumura C.Y."/>
            <person name="Schneider R."/>
            <person name="Smith A.J."/>
            <person name="Vanacova S."/>
            <person name="Villalvazo M."/>
            <person name="Haas B.J."/>
            <person name="Pertea M."/>
            <person name="Feldblyum T.V."/>
            <person name="Utterback T.R."/>
            <person name="Shu C.L."/>
            <person name="Osoegawa K."/>
            <person name="de Jong P.J."/>
            <person name="Hrdy I."/>
            <person name="Horvathova L."/>
            <person name="Zubacova Z."/>
            <person name="Dolezal P."/>
            <person name="Malik S.B."/>
            <person name="Logsdon J.M. Jr."/>
            <person name="Henze K."/>
            <person name="Gupta A."/>
            <person name="Wang C.C."/>
            <person name="Dunne R.L."/>
            <person name="Upcroft J.A."/>
            <person name="Upcroft P."/>
            <person name="White O."/>
            <person name="Salzberg S.L."/>
            <person name="Tang P."/>
            <person name="Chiu C.-H."/>
            <person name="Lee Y.-S."/>
            <person name="Embley T.M."/>
            <person name="Coombs G.H."/>
            <person name="Mottram J.C."/>
            <person name="Tachezy J."/>
            <person name="Fraser-Liggett C.M."/>
            <person name="Johnson P.J."/>
        </authorList>
    </citation>
    <scope>NUCLEOTIDE SEQUENCE [LARGE SCALE GENOMIC DNA]</scope>
    <source>
        <strain evidence="3">G3</strain>
    </source>
</reference>
<dbReference type="OrthoDB" id="10645352at2759"/>
<dbReference type="Proteomes" id="UP000001542">
    <property type="component" value="Unassembled WGS sequence"/>
</dbReference>
<dbReference type="AlphaFoldDB" id="A2G3M5"/>
<dbReference type="EMBL" id="DS114335">
    <property type="protein sequence ID" value="EAX88248.1"/>
    <property type="molecule type" value="Genomic_DNA"/>
</dbReference>
<name>A2G3M5_TRIV3</name>
<evidence type="ECO:0000256" key="1">
    <source>
        <dbReference type="SAM" id="Coils"/>
    </source>
</evidence>
<sequence>MSVQKINNLLNNGEIINFNLISDQLKYTLIDICNLLQEHSASIKSLQEEVNLRSTKKEVALLQEQVEDMNKNNKEALQSQSEKVNNRFEEMTTFINKYQNTLSEKIDYSNKKLKEEFVAKEKDLQGDIYIANQQIREINVKIISQSNLLQKSQAEIQKINKLLDTGKDKSLELLALRIEGCENKLNILTSESTTFQNDLTSKVDECVKLANTIKKDYTNEMHALSVDLNDVKHMVVDVQVFQNDGTLDTPALIRALQRDSRRIDKFDETINAVKEDHLKLNQMCMNLIKTFNELQVNMGEMVGENNNFRRNLMKRTDENQALILDFSDELVKVSNNVHSIVDSNMNSTTLILNSFIQLSAFIQHLTNRQVPVQINFDDAMINLQQQNDSIIEQNEKLEEKVKNAHSEMKYGRQASADFTLPITNIPIPEELINQINSTITTVKSAQEENLEKKEEENARVAIMQPNEIENKRVIQGLSTKFDGFIEKIEALKTMIDEKLDRKADTQVVERLMDRNRVALNKLRDRLNEIANALNDPSKKDSIDLKSSRTTTSRCSYNSDLIITSKNPNNGNAQITLPKLRQRPDQSHQIIYGQETRSQRAPSIDQSARY</sequence>
<dbReference type="VEuPathDB" id="TrichDB:TVAGG3_0508230"/>
<protein>
    <submittedName>
        <fullName evidence="3">Uncharacterized protein</fullName>
    </submittedName>
</protein>
<reference evidence="3" key="1">
    <citation type="submission" date="2006-10" db="EMBL/GenBank/DDBJ databases">
        <authorList>
            <person name="Amadeo P."/>
            <person name="Zhao Q."/>
            <person name="Wortman J."/>
            <person name="Fraser-Liggett C."/>
            <person name="Carlton J."/>
        </authorList>
    </citation>
    <scope>NUCLEOTIDE SEQUENCE</scope>
    <source>
        <strain evidence="3">G3</strain>
    </source>
</reference>
<gene>
    <name evidence="3" type="ORF">TVAG_318390</name>
</gene>
<evidence type="ECO:0000313" key="3">
    <source>
        <dbReference type="EMBL" id="EAX88248.1"/>
    </source>
</evidence>
<keyword evidence="4" id="KW-1185">Reference proteome</keyword>
<dbReference type="InParanoid" id="A2G3M5"/>
<proteinExistence type="predicted"/>
<dbReference type="VEuPathDB" id="TrichDB:TVAG_318390"/>
<accession>A2G3M5</accession>
<feature type="compositionally biased region" description="Polar residues" evidence="2">
    <location>
        <begin position="594"/>
        <end position="609"/>
    </location>
</feature>
<evidence type="ECO:0000256" key="2">
    <source>
        <dbReference type="SAM" id="MobiDB-lite"/>
    </source>
</evidence>
<feature type="coiled-coil region" evidence="1">
    <location>
        <begin position="380"/>
        <end position="407"/>
    </location>
</feature>
<keyword evidence="1" id="KW-0175">Coiled coil</keyword>
<feature type="region of interest" description="Disordered" evidence="2">
    <location>
        <begin position="589"/>
        <end position="609"/>
    </location>
</feature>
<feature type="coiled-coil region" evidence="1">
    <location>
        <begin position="149"/>
        <end position="191"/>
    </location>
</feature>
<feature type="coiled-coil region" evidence="1">
    <location>
        <begin position="52"/>
        <end position="79"/>
    </location>
</feature>
<dbReference type="RefSeq" id="XP_001301178.1">
    <property type="nucleotide sequence ID" value="XM_001301177.1"/>
</dbReference>
<dbReference type="KEGG" id="tva:4745901"/>
<dbReference type="SMR" id="A2G3M5"/>
<evidence type="ECO:0000313" key="4">
    <source>
        <dbReference type="Proteomes" id="UP000001542"/>
    </source>
</evidence>